<feature type="region of interest" description="Disordered" evidence="10">
    <location>
        <begin position="679"/>
        <end position="768"/>
    </location>
</feature>
<evidence type="ECO:0000256" key="4">
    <source>
        <dbReference type="ARBA" id="ARBA00022771"/>
    </source>
</evidence>
<evidence type="ECO:0000256" key="1">
    <source>
        <dbReference type="ARBA" id="ARBA00004123"/>
    </source>
</evidence>
<feature type="region of interest" description="Disordered" evidence="10">
    <location>
        <begin position="417"/>
        <end position="509"/>
    </location>
</feature>
<dbReference type="SUPFAM" id="SSF57667">
    <property type="entry name" value="beta-beta-alpha zinc fingers"/>
    <property type="match status" value="4"/>
</dbReference>
<comment type="subcellular location">
    <subcellularLocation>
        <location evidence="1">Nucleus</location>
    </subcellularLocation>
</comment>
<feature type="region of interest" description="Disordered" evidence="10">
    <location>
        <begin position="3053"/>
        <end position="3090"/>
    </location>
</feature>
<feature type="region of interest" description="Disordered" evidence="10">
    <location>
        <begin position="3010"/>
        <end position="3030"/>
    </location>
</feature>
<dbReference type="GO" id="GO:0008270">
    <property type="term" value="F:zinc ion binding"/>
    <property type="evidence" value="ECO:0007669"/>
    <property type="project" value="UniProtKB-KW"/>
</dbReference>
<feature type="region of interest" description="Disordered" evidence="10">
    <location>
        <begin position="1062"/>
        <end position="1129"/>
    </location>
</feature>
<dbReference type="GO" id="GO:0000981">
    <property type="term" value="F:DNA-binding transcription factor activity, RNA polymerase II-specific"/>
    <property type="evidence" value="ECO:0007669"/>
    <property type="project" value="TreeGrafter"/>
</dbReference>
<feature type="compositionally biased region" description="Polar residues" evidence="10">
    <location>
        <begin position="1837"/>
        <end position="1852"/>
    </location>
</feature>
<feature type="compositionally biased region" description="Low complexity" evidence="10">
    <location>
        <begin position="1509"/>
        <end position="1520"/>
    </location>
</feature>
<feature type="compositionally biased region" description="Polar residues" evidence="10">
    <location>
        <begin position="98"/>
        <end position="109"/>
    </location>
</feature>
<feature type="compositionally biased region" description="Polar residues" evidence="10">
    <location>
        <begin position="4097"/>
        <end position="4113"/>
    </location>
</feature>
<evidence type="ECO:0000256" key="7">
    <source>
        <dbReference type="ARBA" id="ARBA00023163"/>
    </source>
</evidence>
<dbReference type="SMART" id="SM00451">
    <property type="entry name" value="ZnF_U1"/>
    <property type="match status" value="4"/>
</dbReference>
<dbReference type="GO" id="GO:0000978">
    <property type="term" value="F:RNA polymerase II cis-regulatory region sequence-specific DNA binding"/>
    <property type="evidence" value="ECO:0007669"/>
    <property type="project" value="TreeGrafter"/>
</dbReference>
<feature type="compositionally biased region" description="Polar residues" evidence="10">
    <location>
        <begin position="3010"/>
        <end position="3028"/>
    </location>
</feature>
<dbReference type="Pfam" id="PF12874">
    <property type="entry name" value="zf-met"/>
    <property type="match status" value="1"/>
</dbReference>
<reference evidence="12" key="1">
    <citation type="journal article" date="2023" name="PLoS Negl. Trop. Dis.">
        <title>A genome sequence for Biomphalaria pfeifferi, the major vector snail for the human-infecting parasite Schistosoma mansoni.</title>
        <authorList>
            <person name="Bu L."/>
            <person name="Lu L."/>
            <person name="Laidemitt M.R."/>
            <person name="Zhang S.M."/>
            <person name="Mutuku M."/>
            <person name="Mkoji G."/>
            <person name="Steinauer M."/>
            <person name="Loker E.S."/>
        </authorList>
    </citation>
    <scope>NUCLEOTIDE SEQUENCE</scope>
    <source>
        <strain evidence="12">KasaAsao</strain>
    </source>
</reference>
<feature type="compositionally biased region" description="Low complexity" evidence="10">
    <location>
        <begin position="3725"/>
        <end position="3738"/>
    </location>
</feature>
<feature type="region of interest" description="Disordered" evidence="10">
    <location>
        <begin position="2005"/>
        <end position="2024"/>
    </location>
</feature>
<feature type="compositionally biased region" description="Polar residues" evidence="10">
    <location>
        <begin position="744"/>
        <end position="768"/>
    </location>
</feature>
<keyword evidence="3" id="KW-0677">Repeat</keyword>
<feature type="domain" description="C2H2-type" evidence="11">
    <location>
        <begin position="2504"/>
        <end position="2533"/>
    </location>
</feature>
<proteinExistence type="predicted"/>
<comment type="caution">
    <text evidence="12">The sequence shown here is derived from an EMBL/GenBank/DDBJ whole genome shotgun (WGS) entry which is preliminary data.</text>
</comment>
<feature type="compositionally biased region" description="Basic residues" evidence="10">
    <location>
        <begin position="3081"/>
        <end position="3090"/>
    </location>
</feature>
<keyword evidence="2" id="KW-0479">Metal-binding</keyword>
<feature type="compositionally biased region" description="Low complexity" evidence="10">
    <location>
        <begin position="1109"/>
        <end position="1126"/>
    </location>
</feature>
<evidence type="ECO:0000256" key="6">
    <source>
        <dbReference type="ARBA" id="ARBA00023015"/>
    </source>
</evidence>
<feature type="region of interest" description="Disordered" evidence="10">
    <location>
        <begin position="1837"/>
        <end position="1873"/>
    </location>
</feature>
<dbReference type="EMBL" id="JASAOG010000228">
    <property type="protein sequence ID" value="KAK0042961.1"/>
    <property type="molecule type" value="Genomic_DNA"/>
</dbReference>
<evidence type="ECO:0000256" key="8">
    <source>
        <dbReference type="ARBA" id="ARBA00023242"/>
    </source>
</evidence>
<feature type="region of interest" description="Disordered" evidence="10">
    <location>
        <begin position="2797"/>
        <end position="2829"/>
    </location>
</feature>
<organism evidence="12 13">
    <name type="scientific">Biomphalaria pfeifferi</name>
    <name type="common">Bloodfluke planorb</name>
    <name type="synonym">Freshwater snail</name>
    <dbReference type="NCBI Taxonomy" id="112525"/>
    <lineage>
        <taxon>Eukaryota</taxon>
        <taxon>Metazoa</taxon>
        <taxon>Spiralia</taxon>
        <taxon>Lophotrochozoa</taxon>
        <taxon>Mollusca</taxon>
        <taxon>Gastropoda</taxon>
        <taxon>Heterobranchia</taxon>
        <taxon>Euthyneura</taxon>
        <taxon>Panpulmonata</taxon>
        <taxon>Hygrophila</taxon>
        <taxon>Lymnaeoidea</taxon>
        <taxon>Planorbidae</taxon>
        <taxon>Biomphalaria</taxon>
    </lineage>
</organism>
<feature type="compositionally biased region" description="Basic and acidic residues" evidence="10">
    <location>
        <begin position="2235"/>
        <end position="2244"/>
    </location>
</feature>
<feature type="domain" description="C2H2-type" evidence="11">
    <location>
        <begin position="1385"/>
        <end position="1404"/>
    </location>
</feature>
<dbReference type="PANTHER" id="PTHR45944:SF2">
    <property type="entry name" value="SCHNURRI, ISOFORM F"/>
    <property type="match status" value="1"/>
</dbReference>
<keyword evidence="5" id="KW-0862">Zinc</keyword>
<dbReference type="Pfam" id="PF00096">
    <property type="entry name" value="zf-C2H2"/>
    <property type="match status" value="2"/>
</dbReference>
<feature type="domain" description="C2H2-type" evidence="11">
    <location>
        <begin position="3570"/>
        <end position="3597"/>
    </location>
</feature>
<feature type="region of interest" description="Disordered" evidence="10">
    <location>
        <begin position="2563"/>
        <end position="2617"/>
    </location>
</feature>
<dbReference type="InterPro" id="IPR036236">
    <property type="entry name" value="Znf_C2H2_sf"/>
</dbReference>
<feature type="compositionally biased region" description="Basic and acidic residues" evidence="10">
    <location>
        <begin position="1070"/>
        <end position="1079"/>
    </location>
</feature>
<feature type="region of interest" description="Disordered" evidence="10">
    <location>
        <begin position="2225"/>
        <end position="2278"/>
    </location>
</feature>
<dbReference type="PANTHER" id="PTHR45944">
    <property type="entry name" value="SCHNURRI, ISOFORM F"/>
    <property type="match status" value="1"/>
</dbReference>
<feature type="domain" description="C2H2-type" evidence="11">
    <location>
        <begin position="3542"/>
        <end position="3569"/>
    </location>
</feature>
<feature type="region of interest" description="Disordered" evidence="10">
    <location>
        <begin position="2769"/>
        <end position="2788"/>
    </location>
</feature>
<feature type="compositionally biased region" description="Basic and acidic residues" evidence="10">
    <location>
        <begin position="420"/>
        <end position="431"/>
    </location>
</feature>
<dbReference type="InterPro" id="IPR003604">
    <property type="entry name" value="Matrin/U1-like-C_Znf_C2H2"/>
</dbReference>
<dbReference type="FunFam" id="3.30.160.60:FF:000083">
    <property type="entry name" value="Immunodeficiency virus type I enhancer binding protein 1"/>
    <property type="match status" value="1"/>
</dbReference>
<protein>
    <submittedName>
        <fullName evidence="12">Sal-like protein 1</fullName>
    </submittedName>
</protein>
<keyword evidence="13" id="KW-1185">Reference proteome</keyword>
<feature type="compositionally biased region" description="Polar residues" evidence="10">
    <location>
        <begin position="159"/>
        <end position="170"/>
    </location>
</feature>
<feature type="region of interest" description="Disordered" evidence="10">
    <location>
        <begin position="1"/>
        <end position="109"/>
    </location>
</feature>
<feature type="compositionally biased region" description="Basic and acidic residues" evidence="10">
    <location>
        <begin position="20"/>
        <end position="33"/>
    </location>
</feature>
<keyword evidence="7" id="KW-0804">Transcription</keyword>
<feature type="compositionally biased region" description="Polar residues" evidence="10">
    <location>
        <begin position="679"/>
        <end position="694"/>
    </location>
</feature>
<feature type="compositionally biased region" description="Low complexity" evidence="10">
    <location>
        <begin position="1853"/>
        <end position="1869"/>
    </location>
</feature>
<evidence type="ECO:0000313" key="12">
    <source>
        <dbReference type="EMBL" id="KAK0042961.1"/>
    </source>
</evidence>
<gene>
    <name evidence="12" type="ORF">Bpfe_027625</name>
</gene>
<feature type="compositionally biased region" description="Polar residues" evidence="10">
    <location>
        <begin position="1278"/>
        <end position="1298"/>
    </location>
</feature>
<feature type="compositionally biased region" description="Polar residues" evidence="10">
    <location>
        <begin position="2803"/>
        <end position="2829"/>
    </location>
</feature>
<evidence type="ECO:0000256" key="2">
    <source>
        <dbReference type="ARBA" id="ARBA00022723"/>
    </source>
</evidence>
<feature type="compositionally biased region" description="Low complexity" evidence="10">
    <location>
        <begin position="1241"/>
        <end position="1254"/>
    </location>
</feature>
<feature type="compositionally biased region" description="Low complexity" evidence="10">
    <location>
        <begin position="469"/>
        <end position="483"/>
    </location>
</feature>
<feature type="domain" description="C2H2-type" evidence="11">
    <location>
        <begin position="2476"/>
        <end position="2503"/>
    </location>
</feature>
<feature type="compositionally biased region" description="Polar residues" evidence="10">
    <location>
        <begin position="2264"/>
        <end position="2278"/>
    </location>
</feature>
<feature type="compositionally biased region" description="Polar residues" evidence="10">
    <location>
        <begin position="64"/>
        <end position="77"/>
    </location>
</feature>
<feature type="region of interest" description="Disordered" evidence="10">
    <location>
        <begin position="159"/>
        <end position="190"/>
    </location>
</feature>
<evidence type="ECO:0000256" key="5">
    <source>
        <dbReference type="ARBA" id="ARBA00022833"/>
    </source>
</evidence>
<keyword evidence="8" id="KW-0539">Nucleus</keyword>
<feature type="compositionally biased region" description="Polar residues" evidence="10">
    <location>
        <begin position="1487"/>
        <end position="1502"/>
    </location>
</feature>
<feature type="region of interest" description="Disordered" evidence="10">
    <location>
        <begin position="2520"/>
        <end position="2545"/>
    </location>
</feature>
<dbReference type="Gene3D" id="3.30.160.60">
    <property type="entry name" value="Classic Zinc Finger"/>
    <property type="match status" value="6"/>
</dbReference>
<evidence type="ECO:0000313" key="13">
    <source>
        <dbReference type="Proteomes" id="UP001233172"/>
    </source>
</evidence>
<feature type="region of interest" description="Disordered" evidence="10">
    <location>
        <begin position="1979"/>
        <end position="1999"/>
    </location>
</feature>
<evidence type="ECO:0000256" key="10">
    <source>
        <dbReference type="SAM" id="MobiDB-lite"/>
    </source>
</evidence>
<feature type="region of interest" description="Disordered" evidence="10">
    <location>
        <begin position="4097"/>
        <end position="4129"/>
    </location>
</feature>
<feature type="compositionally biased region" description="Basic and acidic residues" evidence="10">
    <location>
        <begin position="2599"/>
        <end position="2614"/>
    </location>
</feature>
<feature type="compositionally biased region" description="Acidic residues" evidence="10">
    <location>
        <begin position="2577"/>
        <end position="2598"/>
    </location>
</feature>
<name>A0AAD8AV59_BIOPF</name>
<reference evidence="12" key="2">
    <citation type="submission" date="2023-04" db="EMBL/GenBank/DDBJ databases">
        <authorList>
            <person name="Bu L."/>
            <person name="Lu L."/>
            <person name="Laidemitt M.R."/>
            <person name="Zhang S.M."/>
            <person name="Mutuku M."/>
            <person name="Mkoji G."/>
            <person name="Steinauer M."/>
            <person name="Loker E.S."/>
        </authorList>
    </citation>
    <scope>NUCLEOTIDE SEQUENCE</scope>
    <source>
        <strain evidence="12">KasaAsao</strain>
        <tissue evidence="12">Whole Snail</tissue>
    </source>
</reference>
<evidence type="ECO:0000259" key="11">
    <source>
        <dbReference type="PROSITE" id="PS50157"/>
    </source>
</evidence>
<feature type="compositionally biased region" description="Basic residues" evidence="10">
    <location>
        <begin position="2520"/>
        <end position="2530"/>
    </location>
</feature>
<feature type="compositionally biased region" description="Basic residues" evidence="10">
    <location>
        <begin position="1530"/>
        <end position="1541"/>
    </location>
</feature>
<dbReference type="PROSITE" id="PS50157">
    <property type="entry name" value="ZINC_FINGER_C2H2_2"/>
    <property type="match status" value="8"/>
</dbReference>
<feature type="compositionally biased region" description="Basic and acidic residues" evidence="10">
    <location>
        <begin position="491"/>
        <end position="509"/>
    </location>
</feature>
<dbReference type="SMART" id="SM00355">
    <property type="entry name" value="ZnF_C2H2"/>
    <property type="match status" value="9"/>
</dbReference>
<feature type="compositionally biased region" description="Polar residues" evidence="10">
    <location>
        <begin position="703"/>
        <end position="723"/>
    </location>
</feature>
<accession>A0AAD8AV59</accession>
<feature type="region of interest" description="Disordered" evidence="10">
    <location>
        <begin position="1487"/>
        <end position="1544"/>
    </location>
</feature>
<feature type="compositionally biased region" description="Low complexity" evidence="10">
    <location>
        <begin position="3923"/>
        <end position="3937"/>
    </location>
</feature>
<feature type="region of interest" description="Disordered" evidence="10">
    <location>
        <begin position="3916"/>
        <end position="3945"/>
    </location>
</feature>
<dbReference type="PROSITE" id="PS00028">
    <property type="entry name" value="ZINC_FINGER_C2H2_1"/>
    <property type="match status" value="8"/>
</dbReference>
<feature type="region of interest" description="Disordered" evidence="10">
    <location>
        <begin position="1278"/>
        <end position="1318"/>
    </location>
</feature>
<evidence type="ECO:0000256" key="3">
    <source>
        <dbReference type="ARBA" id="ARBA00022737"/>
    </source>
</evidence>
<dbReference type="Proteomes" id="UP001233172">
    <property type="component" value="Unassembled WGS sequence"/>
</dbReference>
<feature type="compositionally biased region" description="Acidic residues" evidence="10">
    <location>
        <begin position="432"/>
        <end position="446"/>
    </location>
</feature>
<feature type="compositionally biased region" description="Basic and acidic residues" evidence="10">
    <location>
        <begin position="3055"/>
        <end position="3068"/>
    </location>
</feature>
<dbReference type="InterPro" id="IPR051969">
    <property type="entry name" value="Zinc-finger_DNA-bd_regulators"/>
</dbReference>
<dbReference type="GO" id="GO:0005634">
    <property type="term" value="C:nucleus"/>
    <property type="evidence" value="ECO:0007669"/>
    <property type="project" value="UniProtKB-SubCell"/>
</dbReference>
<keyword evidence="4 9" id="KW-0863">Zinc-finger</keyword>
<feature type="domain" description="C2H2-type" evidence="11">
    <location>
        <begin position="3598"/>
        <end position="3625"/>
    </location>
</feature>
<evidence type="ECO:0000256" key="9">
    <source>
        <dbReference type="PROSITE-ProRule" id="PRU00042"/>
    </source>
</evidence>
<feature type="domain" description="C2H2-type" evidence="11">
    <location>
        <begin position="354"/>
        <end position="381"/>
    </location>
</feature>
<dbReference type="InterPro" id="IPR013087">
    <property type="entry name" value="Znf_C2H2_type"/>
</dbReference>
<feature type="region of interest" description="Disordered" evidence="10">
    <location>
        <begin position="3718"/>
        <end position="3739"/>
    </location>
</feature>
<sequence length="4129" mass="449712">MPRRKTTLSDSSPPAPNQCDDTKSDSVRASDRPSKRRKTSVGSNPDNGSGDLSGMADIEKKPGQTWSSGSAQPTSKKASILSRAATTSSSTPPQQPTNAAPLQTQYTHGATSGSDTLVIATSQQELVPQTFTNITAVQASTTTATPVLLRQLKTQSILQTDEQRAQSSSAPPKLVSDPESGGQRDSLQDRRSIHSLEALFKVTDSELQNMRADTPVITSPAHLSVSDQTQSYIVLNDLSMTQGEGPQIFIAPTEIAGDTETGGGSYYIIPSNSTTLLAQAATFSLSGSQEDDMKLMLKSDSQSGLIEYPTLSCAPQTYTMLSEQGDKEANNPLIKMSTTTPGRKRIHPQKPGKYKCKYCDRTCAKPSVLEKHLRAHTNERPFPCVVCGVSFKTKSNLSKHCKSNAHVSRTGLSWAGSRENVSHELRDSEARDADEENDSEGTETDVEGPSYVDNDDDSGEESQKVIVVKSDSLLTDTPSTSKPEQLVRQGNIREEIRPKLDSNKKQPEQQEAKIDLGNWFTRLFNAFDKPSESELAKYDEAQSLIKPNILSMDNLKNAEEILSELQSLRNEYNQNYPATMPVLMTYAFQPDNNNMLVKILKPKAEFLPESYRQVTSVASRSHSQNVNISKEVSCSGCIMSMTSNPAVQSTLGRPMSNSSILQSKLKSASLSEIENCQSSTKLSLHSKPQLSETNDGIHPVESLPQQRSKLVSNQSDDVSTRTLQHPLGKYNSLPSVEESHVNRQRQSTTEGDVNKKLPSSSRHPALGESNTAAFSILTQSEKPTLVYQHALDSESDKSYKGQARSLSASVTTDMLKDRIENIISSNAEIIDKHSVTEPPRQRNKYYHRQTSDSSFQSMKISDLRPSSEVTLDRLKVEMTDKLWKKKLAPSLSMGDTDGSRLKPDFVKRSMSTSALRKADSAETDVRVVNPQIITTSNLHMTGVIQPVTSAQITELLLLQHETNQQLQELQQKQLQFSSNDFSHTVKVSSENERLGSVSSPMHTHVTANKNPVNENLVFSQASSQLQPSLNPLLKDKSFSVAHLEDKSKVVYVPFITHQTSSGESSLKVKSTVEESENKLSKKPSSPNIGGTYRFTSEEDSRRTILQNEGSKSYSVSSLSSGSPSGGRVTIQETQLPVNPKLNSNVPTLNQSIPGVPVSQSVPQTLPAKIVPGPGPHEIQIQFQLSSKVQSSTVTTQSTTVPLPVSAPVYKNSSESSSIISSMLQAPRQASPMIGQPGVQFPPTTKTSSPLLTSKSLSGITNSSKKVSAASLVQTGSLDSIGNELPTTSQLKPASYSSLHDQKKLMSRQGPSPVSGKPSFMSELQHRLSVQHSESQTYQEWTKKDTLARPLPSDQMAITFEHFKSQGLSDGLAAAAGAYVMTGGMFTCEDCNETFNQLSLLNQHKIQNCPKSKSLRRSLSAIEPASSVRPNSSSPSLASAGVDQHSVDIDSQLLKKSNLALLKSLSTNDLQEGQQSNIKDMPKLREQLVSSPRTTPPAQTSATFPLDSKQNQQQLMQTTLTIENMNPSSLPRKKGRPKGSKNRPKDLNLVLAKARGVQSPAILPGMRQPSSSLDSAVQKDSPLQSSHNQVLLLQGAPYQKLLLPRSTALSKSMVSTDISSTPAQPTTPGGQIMNTTANTMINTSSTMIAQPMVPIISACMGQSSPLVSNLKASFMTTSSNPTIPMIAGVSSLATTCTNSMSIITPGTPISALAPSLGALNCGVSKPGNIMISFSALTPSTPLTPVTPVTPTNLLAARGMRPQGLEPSVSGISKVSSTGLTLNISSAQSVNSAQFSQMSPRVIPYIPAVTFHNLDPKQGAGPLSLSSPLADQKTQTFRLSQQVSLPSTLPGSSMPSTPLTPATPDTPTDLSGTRRKLKDKLLLKQSLSIEKGQEKSMSINSPAVLMKSCVDSPSVTTIPPSLLFYSHTSKPTLQTSNSVLLASLTKPVISSQKLGSQPNAVITSAVMGKLKDAEKSSESFYRSESEVLGNQESSKSHPPVMRAFSEPAAAKRLKKSKQVKPSPLSIEEKVVSQRSYSSSKSPVSEEVSLKRSWRHFTESGSDSVDSGLSLRSVSQELPFFLPKSSSIASLDSNELMIDLSGDNFNNVTIPINYSIPFVNISRIQSSPLFTEWNNPNRLTGLEVNLSPLTLAGSKIILPAVGGLSLMQKESKNWLLKRSISLHQHFQILARLRQSSSPLTLDSMTAMALAQGNPSPALLARMLLTHTPSQSENSGAESKMKQLKDESVSSDQSSPVQIKSRLLASPSKGSTDSMTADTSSHRQVMTPIKTVVAALSVSLSSPSLLSSVEQHISNVTPSGTLHTPMYGHSCPTLYTTTHVTFCCIQRPQPMYVAVKGSKRVSMYSNWCLATHNPNPAGLTSRMLLALYKSRSANNPVYAQCSMTPSNGGNQTHSSYWTYQRKKMGVVKKELLGSVKSEDAKKGDLGSSKESKRHKLRLSKGGFKSNESYEYIRGRGWGKYICEICGIRCKKPSMLKKHLRTHTDVRPYHCRHCHFSFKTKGNLTKHMKSKSHSKKCSELGISPIPTSVDDSQIDSVALAEQCRISREARIHDSTEGANVSGDDEDEDDGDSDEDDEDEEEDEGVSREDTEDHSFDQERSGLWSPRVLKRSRELSESSSVQSSIDHHQNFYPHNIDTEIARSLLDLSQPRRSESKEIVDEEARSHALSHLQTLIAQLMSQKKPLSGLNLDAEQTLAPNSGRLLLNQSLLQPDDSQPLKNQLLLTQLSTSSEQEDKQASQLKKSNVVAPLKFGVHGTDEREVSEVGHQPQGHNIMGELFVTTEDRSRSNEGSAPVSRSNSLQTSSSPSFPLRPNQLSLLKSPTKLQHTNLPSPSLVSFLPAYAQKGRMSHTADQGPIIGQFVRKDHHTISTSNIALTPNLVLAGQSQPFHFNIPFPGHGSGSFSDSDMCTPSPSVTATKPFTHIIPIVTITDTTKETNSPSVEYPVVSSAAQSLQASTTLVSTQVGTSKASHVKSSPVSVSSISTLYGTTVVKSSSIRPTLETQGRSSSESATVSPKLREGAIQSLIQETALPILLVTGSEDSKDPAEKSDRPKASTLGQLSETPVKRSRHLSFGKSRCLRRQRSLADDTAFPSMDQDSVFESSRNTLETAIDVTDRKEEKDGGSVIPTTGAEVDRKTETLAETKPEELKKDLDKTVEEKNKCQSCTFCSETFHSAEDFNVHLRSRKHIGILESNGMLPSGTFEKLQQSEKLSIEEKISRTDNEVKILTDQDNNEELVSEVLEPLATTTIQAVNSEISKTTEVPSHIVQEDQEVKTELSSEAPLLRRAYSLQEEFLPTTGLLSSQLRGQRPLYKRKISHTAVTESATVLITPHLNESLRQSLVKRARFGLSASKEMDKETGLPGLVNNEQTQCHTVSQVSSATSTTSTSVTTHTPSIVLSSVSCTLTPTVSSVMTSSVRSVMTPRVSPVPILPSPFTSTVPSSTAAGLPRMTGMTAMTPDGSILVTANPFTITKSISHSSSPIVKSAVVSTLSTSSAPLTSGELQDGNTPKQSVMSYSSSIVDGSMQYHCALCDLTLNSTQLLKNHLVSHADIRPYVCEFCDAGFTNIQSLRTHLLTHTQDRPYICGNCGDTFALQGDLLIHFSSHSSTSIRKHQNMTQDINTTLQSVSLAPHLDTSIGPAVFFVNQQNPPISNTGGTVMQKVANTGYFPGISGLIESSPKKEFEGDRQLANANMADVVRNTKNSLSPDVSKLSTSQSSPQQLQIDSETVLRGRPQSLPSVYMSEQVNNMKTSYSPDVSKLTSDTYMLSGFRESSPKLEYESLSETLVNETSRSSPRHPSTNYLQPVRETKSLEMMETDFKEDIVSVSESSSDNRLSVVAAKEDNVEMAHIVVDHSLSTQVSPSKGQQQETQQKNVEVPNLYHNQTSHIFHHQTFAQNQMQVSQATHPQVSQATQQVSQATQQLSQPSHSEHYLHQHSQQVMFHQPHGNQRQAMQQTDPQQLQHSQYVMLDDQNYTMHSTQEHNVSTAVSSGGSTYDMSHVNSQHMDPCWGQDSGQLEISNQFSTPTYQSLGQESTGDLQSNFGQSVEMYGSHFDQQSYPYPPESIHPGDIDESIECTNQYEDQNNQGYRNNDENQSQHPETEANLLPQTYLELS</sequence>
<feature type="region of interest" description="Disordered" evidence="10">
    <location>
        <begin position="1234"/>
        <end position="1254"/>
    </location>
</feature>
<keyword evidence="6" id="KW-0805">Transcription regulation</keyword>
<feature type="domain" description="C2H2-type" evidence="11">
    <location>
        <begin position="382"/>
        <end position="411"/>
    </location>
</feature>